<dbReference type="EMBL" id="SEOQ01000151">
    <property type="protein sequence ID" value="TFY68860.1"/>
    <property type="molecule type" value="Genomic_DNA"/>
</dbReference>
<dbReference type="Proteomes" id="UP000298327">
    <property type="component" value="Unassembled WGS sequence"/>
</dbReference>
<feature type="region of interest" description="Disordered" evidence="1">
    <location>
        <begin position="1"/>
        <end position="56"/>
    </location>
</feature>
<keyword evidence="3" id="KW-1185">Reference proteome</keyword>
<evidence type="ECO:0000313" key="2">
    <source>
        <dbReference type="EMBL" id="TFY68860.1"/>
    </source>
</evidence>
<name>A0A4Y9Z458_9AGAM</name>
<comment type="caution">
    <text evidence="2">The sequence shown here is derived from an EMBL/GenBank/DDBJ whole genome shotgun (WGS) entry which is preliminary data.</text>
</comment>
<organism evidence="2 3">
    <name type="scientific">Dentipellis fragilis</name>
    <dbReference type="NCBI Taxonomy" id="205917"/>
    <lineage>
        <taxon>Eukaryota</taxon>
        <taxon>Fungi</taxon>
        <taxon>Dikarya</taxon>
        <taxon>Basidiomycota</taxon>
        <taxon>Agaricomycotina</taxon>
        <taxon>Agaricomycetes</taxon>
        <taxon>Russulales</taxon>
        <taxon>Hericiaceae</taxon>
        <taxon>Dentipellis</taxon>
    </lineage>
</organism>
<evidence type="ECO:0000256" key="1">
    <source>
        <dbReference type="SAM" id="MobiDB-lite"/>
    </source>
</evidence>
<accession>A0A4Y9Z458</accession>
<sequence>MATRRGAISAVSPLDEESPSQDGDQTVDMDAPGVTSTAGVDQHTEGHAMSSALALDTPQDIIDISRSGSTDVARDRTSRSGIADVAGGFPSHSGSPMLLEVMMYFSKTTTAIHGTARTRTR</sequence>
<gene>
    <name evidence="2" type="ORF">EVG20_g3390</name>
</gene>
<dbReference type="AlphaFoldDB" id="A0A4Y9Z458"/>
<reference evidence="2 3" key="1">
    <citation type="submission" date="2019-02" db="EMBL/GenBank/DDBJ databases">
        <title>Genome sequencing of the rare red list fungi Dentipellis fragilis.</title>
        <authorList>
            <person name="Buettner E."/>
            <person name="Kellner H."/>
        </authorList>
    </citation>
    <scope>NUCLEOTIDE SEQUENCE [LARGE SCALE GENOMIC DNA]</scope>
    <source>
        <strain evidence="2 3">DSM 105465</strain>
    </source>
</reference>
<proteinExistence type="predicted"/>
<evidence type="ECO:0000313" key="3">
    <source>
        <dbReference type="Proteomes" id="UP000298327"/>
    </source>
</evidence>
<protein>
    <submittedName>
        <fullName evidence="2">Uncharacterized protein</fullName>
    </submittedName>
</protein>